<protein>
    <submittedName>
        <fullName evidence="1">Uncharacterized protein</fullName>
    </submittedName>
</protein>
<accession>A0A369K5W6</accession>
<dbReference type="InParanoid" id="A0A369K5W6"/>
<gene>
    <name evidence="1" type="ORF">Hypma_004383</name>
</gene>
<evidence type="ECO:0000313" key="2">
    <source>
        <dbReference type="Proteomes" id="UP000076154"/>
    </source>
</evidence>
<comment type="caution">
    <text evidence="1">The sequence shown here is derived from an EMBL/GenBank/DDBJ whole genome shotgun (WGS) entry which is preliminary data.</text>
</comment>
<dbReference type="Proteomes" id="UP000076154">
    <property type="component" value="Unassembled WGS sequence"/>
</dbReference>
<organism evidence="1 2">
    <name type="scientific">Hypsizygus marmoreus</name>
    <name type="common">White beech mushroom</name>
    <name type="synonym">Agaricus marmoreus</name>
    <dbReference type="NCBI Taxonomy" id="39966"/>
    <lineage>
        <taxon>Eukaryota</taxon>
        <taxon>Fungi</taxon>
        <taxon>Dikarya</taxon>
        <taxon>Basidiomycota</taxon>
        <taxon>Agaricomycotina</taxon>
        <taxon>Agaricomycetes</taxon>
        <taxon>Agaricomycetidae</taxon>
        <taxon>Agaricales</taxon>
        <taxon>Tricholomatineae</taxon>
        <taxon>Lyophyllaceae</taxon>
        <taxon>Hypsizygus</taxon>
    </lineage>
</organism>
<evidence type="ECO:0000313" key="1">
    <source>
        <dbReference type="EMBL" id="RDB27184.1"/>
    </source>
</evidence>
<dbReference type="EMBL" id="LUEZ02000017">
    <property type="protein sequence ID" value="RDB27184.1"/>
    <property type="molecule type" value="Genomic_DNA"/>
</dbReference>
<keyword evidence="2" id="KW-1185">Reference proteome</keyword>
<dbReference type="AlphaFoldDB" id="A0A369K5W6"/>
<name>A0A369K5W6_HYPMA</name>
<sequence length="84" mass="8972">MYTQSSNDTSIIDARTLAFWTSKDQDDSGQASLTVYWTGIPPAAPIALSPTKAATTFSRALFSYGCLSISGTNATLLWIGFITS</sequence>
<reference evidence="1" key="1">
    <citation type="submission" date="2018-04" db="EMBL/GenBank/DDBJ databases">
        <title>Whole genome sequencing of Hypsizygus marmoreus.</title>
        <authorList>
            <person name="Choi I.-G."/>
            <person name="Min B."/>
            <person name="Kim J.-G."/>
            <person name="Kim S."/>
            <person name="Oh Y.-L."/>
            <person name="Kong W.-S."/>
            <person name="Park H."/>
            <person name="Jeong J."/>
            <person name="Song E.-S."/>
        </authorList>
    </citation>
    <scope>NUCLEOTIDE SEQUENCE [LARGE SCALE GENOMIC DNA]</scope>
    <source>
        <strain evidence="1">51987-8</strain>
    </source>
</reference>
<proteinExistence type="predicted"/>